<dbReference type="EMBL" id="KN838572">
    <property type="protein sequence ID" value="KIK04170.1"/>
    <property type="molecule type" value="Genomic_DNA"/>
</dbReference>
<dbReference type="Gene3D" id="3.80.10.10">
    <property type="entry name" value="Ribonuclease Inhibitor"/>
    <property type="match status" value="1"/>
</dbReference>
<reference evidence="1 2" key="1">
    <citation type="submission" date="2014-04" db="EMBL/GenBank/DDBJ databases">
        <authorList>
            <consortium name="DOE Joint Genome Institute"/>
            <person name="Kuo A."/>
            <person name="Kohler A."/>
            <person name="Nagy L.G."/>
            <person name="Floudas D."/>
            <person name="Copeland A."/>
            <person name="Barry K.W."/>
            <person name="Cichocki N."/>
            <person name="Veneault-Fourrey C."/>
            <person name="LaButti K."/>
            <person name="Lindquist E.A."/>
            <person name="Lipzen A."/>
            <person name="Lundell T."/>
            <person name="Morin E."/>
            <person name="Murat C."/>
            <person name="Sun H."/>
            <person name="Tunlid A."/>
            <person name="Henrissat B."/>
            <person name="Grigoriev I.V."/>
            <person name="Hibbett D.S."/>
            <person name="Martin F."/>
            <person name="Nordberg H.P."/>
            <person name="Cantor M.N."/>
            <person name="Hua S.X."/>
        </authorList>
    </citation>
    <scope>NUCLEOTIDE SEQUENCE [LARGE SCALE GENOMIC DNA]</scope>
    <source>
        <strain evidence="1 2">LaAM-08-1</strain>
    </source>
</reference>
<proteinExistence type="predicted"/>
<evidence type="ECO:0000313" key="2">
    <source>
        <dbReference type="Proteomes" id="UP000054477"/>
    </source>
</evidence>
<dbReference type="InterPro" id="IPR032675">
    <property type="entry name" value="LRR_dom_sf"/>
</dbReference>
<accession>A0A0C9WWU6</accession>
<keyword evidence="2" id="KW-1185">Reference proteome</keyword>
<organism evidence="1 2">
    <name type="scientific">Laccaria amethystina LaAM-08-1</name>
    <dbReference type="NCBI Taxonomy" id="1095629"/>
    <lineage>
        <taxon>Eukaryota</taxon>
        <taxon>Fungi</taxon>
        <taxon>Dikarya</taxon>
        <taxon>Basidiomycota</taxon>
        <taxon>Agaricomycotina</taxon>
        <taxon>Agaricomycetes</taxon>
        <taxon>Agaricomycetidae</taxon>
        <taxon>Agaricales</taxon>
        <taxon>Agaricineae</taxon>
        <taxon>Hydnangiaceae</taxon>
        <taxon>Laccaria</taxon>
    </lineage>
</organism>
<evidence type="ECO:0000313" key="1">
    <source>
        <dbReference type="EMBL" id="KIK04170.1"/>
    </source>
</evidence>
<name>A0A0C9WWU6_9AGAR</name>
<dbReference type="HOGENOM" id="CLU_063711_0_0_1"/>
<protein>
    <submittedName>
        <fullName evidence="1">Unplaced genomic scaffold K443scaffold_37, whole genome shotgun sequence</fullName>
    </submittedName>
</protein>
<gene>
    <name evidence="1" type="ORF">K443DRAFT_676135</name>
</gene>
<dbReference type="AlphaFoldDB" id="A0A0C9WWU6"/>
<sequence length="351" mass="40001">MPPRTRSGRSERLENERLMLAGPVNICGFPSLPVELLLEVTSHLARVPIPSYTQSVYHARYLAHHNTLRSLSQTCRSLRSIFLLHVWRRIEVCASKWIDSERHSGRKILNIISKDIATELVLQLEIVTIRDPTLAQYVQVVNVILQSYCYDRVLAELARCLALFPNLHTLQVLGLREEITYRVFKGLTFPQIRTLVVPSPGHYILAACPNVKDVTCIGGCPEAFWRTLFAHCPNVVSLGDFGRTDCAEVINVVAQRLPNLEKITFDIRNPTLTPDAILNLSVFKRLHTVCFDFNEGYLFNGDPYTMADLVRKRRAVMVAFKNIPQRDGVQKRLVVKQERQSEVFMFDATLS</sequence>
<reference evidence="2" key="2">
    <citation type="submission" date="2015-01" db="EMBL/GenBank/DDBJ databases">
        <title>Evolutionary Origins and Diversification of the Mycorrhizal Mutualists.</title>
        <authorList>
            <consortium name="DOE Joint Genome Institute"/>
            <consortium name="Mycorrhizal Genomics Consortium"/>
            <person name="Kohler A."/>
            <person name="Kuo A."/>
            <person name="Nagy L.G."/>
            <person name="Floudas D."/>
            <person name="Copeland A."/>
            <person name="Barry K.W."/>
            <person name="Cichocki N."/>
            <person name="Veneault-Fourrey C."/>
            <person name="LaButti K."/>
            <person name="Lindquist E.A."/>
            <person name="Lipzen A."/>
            <person name="Lundell T."/>
            <person name="Morin E."/>
            <person name="Murat C."/>
            <person name="Riley R."/>
            <person name="Ohm R."/>
            <person name="Sun H."/>
            <person name="Tunlid A."/>
            <person name="Henrissat B."/>
            <person name="Grigoriev I.V."/>
            <person name="Hibbett D.S."/>
            <person name="Martin F."/>
        </authorList>
    </citation>
    <scope>NUCLEOTIDE SEQUENCE [LARGE SCALE GENOMIC DNA]</scope>
    <source>
        <strain evidence="2">LaAM-08-1</strain>
    </source>
</reference>
<dbReference type="Proteomes" id="UP000054477">
    <property type="component" value="Unassembled WGS sequence"/>
</dbReference>
<dbReference type="OrthoDB" id="2891411at2759"/>